<dbReference type="SUPFAM" id="SSF56176">
    <property type="entry name" value="FAD-binding/transporter-associated domain-like"/>
    <property type="match status" value="1"/>
</dbReference>
<dbReference type="InterPro" id="IPR006094">
    <property type="entry name" value="Oxid_FAD_bind_N"/>
</dbReference>
<sequence length="203" mass="22052">MSYVGGRSPQVGAGGFTLGGGTSPFANKYGWALDNVYEYEVVLANGTVVTASETLNPDLYFALRGGGSNFGIVTAFTVRVFQQGRVMSSRATYVPDQTERALDNAFELFTKPGLADDENMGFDMYYAYNQAEGEFILTGSEWYEKPVASPPVCDAIRQVPTTRRSTTLATMANLTSVSQQLHRSSLVRNAFCVAFSPFANPKS</sequence>
<dbReference type="InterPro" id="IPR016166">
    <property type="entry name" value="FAD-bd_PCMH"/>
</dbReference>
<organism evidence="6 7">
    <name type="scientific">Colletotrichum incanum</name>
    <name type="common">Soybean anthracnose fungus</name>
    <dbReference type="NCBI Taxonomy" id="1573173"/>
    <lineage>
        <taxon>Eukaryota</taxon>
        <taxon>Fungi</taxon>
        <taxon>Dikarya</taxon>
        <taxon>Ascomycota</taxon>
        <taxon>Pezizomycotina</taxon>
        <taxon>Sordariomycetes</taxon>
        <taxon>Hypocreomycetidae</taxon>
        <taxon>Glomerellales</taxon>
        <taxon>Glomerellaceae</taxon>
        <taxon>Colletotrichum</taxon>
        <taxon>Colletotrichum spaethianum species complex</taxon>
    </lineage>
</organism>
<keyword evidence="4" id="KW-0560">Oxidoreductase</keyword>
<accession>A0A167CC97</accession>
<evidence type="ECO:0000313" key="7">
    <source>
        <dbReference type="Proteomes" id="UP000076584"/>
    </source>
</evidence>
<dbReference type="Pfam" id="PF01565">
    <property type="entry name" value="FAD_binding_4"/>
    <property type="match status" value="1"/>
</dbReference>
<proteinExistence type="inferred from homology"/>
<evidence type="ECO:0000256" key="1">
    <source>
        <dbReference type="ARBA" id="ARBA00005466"/>
    </source>
</evidence>
<comment type="caution">
    <text evidence="6">The sequence shown here is derived from an EMBL/GenBank/DDBJ whole genome shotgun (WGS) entry which is preliminary data.</text>
</comment>
<evidence type="ECO:0000256" key="4">
    <source>
        <dbReference type="ARBA" id="ARBA00023002"/>
    </source>
</evidence>
<dbReference type="PROSITE" id="PS51387">
    <property type="entry name" value="FAD_PCMH"/>
    <property type="match status" value="1"/>
</dbReference>
<dbReference type="InterPro" id="IPR016169">
    <property type="entry name" value="FAD-bd_PCMH_sub2"/>
</dbReference>
<dbReference type="PANTHER" id="PTHR42973">
    <property type="entry name" value="BINDING OXIDOREDUCTASE, PUTATIVE (AFU_ORTHOLOGUE AFUA_1G17690)-RELATED"/>
    <property type="match status" value="1"/>
</dbReference>
<feature type="domain" description="FAD-binding PCMH-type" evidence="5">
    <location>
        <begin position="1"/>
        <end position="83"/>
    </location>
</feature>
<evidence type="ECO:0000259" key="5">
    <source>
        <dbReference type="PROSITE" id="PS51387"/>
    </source>
</evidence>
<dbReference type="Proteomes" id="UP000076584">
    <property type="component" value="Unassembled WGS sequence"/>
</dbReference>
<dbReference type="GO" id="GO:0071949">
    <property type="term" value="F:FAD binding"/>
    <property type="evidence" value="ECO:0007669"/>
    <property type="project" value="InterPro"/>
</dbReference>
<evidence type="ECO:0000256" key="3">
    <source>
        <dbReference type="ARBA" id="ARBA00022827"/>
    </source>
</evidence>
<protein>
    <submittedName>
        <fullName evidence="6">Fad binding domain protein</fullName>
    </submittedName>
</protein>
<dbReference type="PANTHER" id="PTHR42973:SF54">
    <property type="entry name" value="FAD-BINDING PCMH-TYPE DOMAIN-CONTAINING PROTEIN"/>
    <property type="match status" value="1"/>
</dbReference>
<reference evidence="6 7" key="1">
    <citation type="submission" date="2015-06" db="EMBL/GenBank/DDBJ databases">
        <title>Survival trade-offs in plant roots during colonization by closely related pathogenic and mutualistic fungi.</title>
        <authorList>
            <person name="Hacquard S."/>
            <person name="Kracher B."/>
            <person name="Hiruma K."/>
            <person name="Weinman A."/>
            <person name="Muench P."/>
            <person name="Garrido Oter R."/>
            <person name="Ver Loren van Themaat E."/>
            <person name="Dallerey J.-F."/>
            <person name="Damm U."/>
            <person name="Henrissat B."/>
            <person name="Lespinet O."/>
            <person name="Thon M."/>
            <person name="Kemen E."/>
            <person name="McHardy A.C."/>
            <person name="Schulze-Lefert P."/>
            <person name="O'Connell R.J."/>
        </authorList>
    </citation>
    <scope>NUCLEOTIDE SEQUENCE [LARGE SCALE GENOMIC DNA]</scope>
    <source>
        <strain evidence="6 7">MAFF 238704</strain>
    </source>
</reference>
<dbReference type="InterPro" id="IPR050416">
    <property type="entry name" value="FAD-linked_Oxidoreductase"/>
</dbReference>
<comment type="similarity">
    <text evidence="1">Belongs to the oxygen-dependent FAD-linked oxidoreductase family.</text>
</comment>
<dbReference type="STRING" id="1573173.A0A167CC97"/>
<dbReference type="Gene3D" id="3.30.465.10">
    <property type="match status" value="1"/>
</dbReference>
<gene>
    <name evidence="6" type="ORF">CI238_12306</name>
</gene>
<evidence type="ECO:0000313" key="6">
    <source>
        <dbReference type="EMBL" id="KZL82403.1"/>
    </source>
</evidence>
<dbReference type="Gene3D" id="3.40.462.20">
    <property type="match status" value="1"/>
</dbReference>
<dbReference type="GO" id="GO:0016491">
    <property type="term" value="F:oxidoreductase activity"/>
    <property type="evidence" value="ECO:0007669"/>
    <property type="project" value="UniProtKB-KW"/>
</dbReference>
<dbReference type="AlphaFoldDB" id="A0A167CC97"/>
<evidence type="ECO:0000256" key="2">
    <source>
        <dbReference type="ARBA" id="ARBA00022630"/>
    </source>
</evidence>
<keyword evidence="3" id="KW-0274">FAD</keyword>
<keyword evidence="2" id="KW-0285">Flavoprotein</keyword>
<dbReference type="InterPro" id="IPR036318">
    <property type="entry name" value="FAD-bd_PCMH-like_sf"/>
</dbReference>
<keyword evidence="7" id="KW-1185">Reference proteome</keyword>
<dbReference type="EMBL" id="LFIW01001388">
    <property type="protein sequence ID" value="KZL82403.1"/>
    <property type="molecule type" value="Genomic_DNA"/>
</dbReference>
<name>A0A167CC97_COLIC</name>